<protein>
    <submittedName>
        <fullName evidence="2">Uncharacterized protein</fullName>
    </submittedName>
</protein>
<organism evidence="2 3">
    <name type="scientific">Colletotrichum nymphaeae SA-01</name>
    <dbReference type="NCBI Taxonomy" id="1460502"/>
    <lineage>
        <taxon>Eukaryota</taxon>
        <taxon>Fungi</taxon>
        <taxon>Dikarya</taxon>
        <taxon>Ascomycota</taxon>
        <taxon>Pezizomycotina</taxon>
        <taxon>Sordariomycetes</taxon>
        <taxon>Hypocreomycetidae</taxon>
        <taxon>Glomerellales</taxon>
        <taxon>Glomerellaceae</taxon>
        <taxon>Colletotrichum</taxon>
        <taxon>Colletotrichum acutatum species complex</taxon>
    </lineage>
</organism>
<feature type="region of interest" description="Disordered" evidence="1">
    <location>
        <begin position="1"/>
        <end position="114"/>
    </location>
</feature>
<evidence type="ECO:0000313" key="3">
    <source>
        <dbReference type="Proteomes" id="UP000070054"/>
    </source>
</evidence>
<keyword evidence="3" id="KW-1185">Reference proteome</keyword>
<proteinExistence type="predicted"/>
<dbReference type="OrthoDB" id="4850383at2759"/>
<comment type="caution">
    <text evidence="2">The sequence shown here is derived from an EMBL/GenBank/DDBJ whole genome shotgun (WGS) entry which is preliminary data.</text>
</comment>
<sequence>MKRPLAADTCYTPHHNATNSKPNVKSNQTVDQKKKKQKEEKTLQMADTKNEDSKLAGPAGKVARASTAQHQQHEKPRRVVKPRPQHASSLETADDDEYDDCWDPYYEDPPAKDDKVVEEDFVLLKKPGPSR</sequence>
<dbReference type="Proteomes" id="UP000070054">
    <property type="component" value="Unassembled WGS sequence"/>
</dbReference>
<evidence type="ECO:0000313" key="2">
    <source>
        <dbReference type="EMBL" id="KXH56630.1"/>
    </source>
</evidence>
<feature type="compositionally biased region" description="Polar residues" evidence="1">
    <location>
        <begin position="15"/>
        <end position="30"/>
    </location>
</feature>
<reference evidence="2 3" key="1">
    <citation type="submission" date="2014-02" db="EMBL/GenBank/DDBJ databases">
        <title>The genome sequence of Colletotrichum nymphaeae SA-01.</title>
        <authorList>
            <person name="Baroncelli R."/>
            <person name="Thon M.R."/>
        </authorList>
    </citation>
    <scope>NUCLEOTIDE SEQUENCE [LARGE SCALE GENOMIC DNA]</scope>
    <source>
        <strain evidence="2 3">SA-01</strain>
    </source>
</reference>
<gene>
    <name evidence="2" type="ORF">CNYM01_06524</name>
</gene>
<feature type="compositionally biased region" description="Basic and acidic residues" evidence="1">
    <location>
        <begin position="37"/>
        <end position="54"/>
    </location>
</feature>
<accession>A0A135U898</accession>
<dbReference type="EMBL" id="JEMN01000779">
    <property type="protein sequence ID" value="KXH56630.1"/>
    <property type="molecule type" value="Genomic_DNA"/>
</dbReference>
<evidence type="ECO:0000256" key="1">
    <source>
        <dbReference type="SAM" id="MobiDB-lite"/>
    </source>
</evidence>
<name>A0A135U898_9PEZI</name>
<dbReference type="AlphaFoldDB" id="A0A135U898"/>
<feature type="compositionally biased region" description="Acidic residues" evidence="1">
    <location>
        <begin position="92"/>
        <end position="106"/>
    </location>
</feature>
<feature type="compositionally biased region" description="Basic residues" evidence="1">
    <location>
        <begin position="75"/>
        <end position="84"/>
    </location>
</feature>